<dbReference type="OrthoDB" id="8853072at2"/>
<dbReference type="EMBL" id="CP026114">
    <property type="protein sequence ID" value="AUT66436.1"/>
    <property type="molecule type" value="Genomic_DNA"/>
</dbReference>
<reference evidence="1 2" key="1">
    <citation type="submission" date="2018-01" db="EMBL/GenBank/DDBJ databases">
        <title>Species boundaries and ecological features among Paraburkholderia terrae DSMZ17804T, P. hospita DSMZ17164T and P. caribensis DSMZ13236T.</title>
        <authorList>
            <person name="Pratama A.A."/>
        </authorList>
    </citation>
    <scope>NUCLEOTIDE SEQUENCE [LARGE SCALE GENOMIC DNA]</scope>
    <source>
        <strain evidence="1 2">DSM 17804</strain>
    </source>
</reference>
<proteinExistence type="predicted"/>
<dbReference type="RefSeq" id="WP_042314594.1">
    <property type="nucleotide sequence ID" value="NZ_CP026114.1"/>
</dbReference>
<dbReference type="KEGG" id="pter:C2L65_42850"/>
<gene>
    <name evidence="1" type="ORF">C2L65_42850</name>
</gene>
<evidence type="ECO:0008006" key="3">
    <source>
        <dbReference type="Google" id="ProtNLM"/>
    </source>
</evidence>
<accession>A0A2I8F3I6</accession>
<dbReference type="AlphaFoldDB" id="A0A2I8F3I6"/>
<organism evidence="1 2">
    <name type="scientific">Paraburkholderia terrae</name>
    <dbReference type="NCBI Taxonomy" id="311230"/>
    <lineage>
        <taxon>Bacteria</taxon>
        <taxon>Pseudomonadati</taxon>
        <taxon>Pseudomonadota</taxon>
        <taxon>Betaproteobacteria</taxon>
        <taxon>Burkholderiales</taxon>
        <taxon>Burkholderiaceae</taxon>
        <taxon>Paraburkholderia</taxon>
    </lineage>
</organism>
<name>A0A2I8F3I6_9BURK</name>
<protein>
    <recommendedName>
        <fullName evidence="3">RNA-binding protein</fullName>
    </recommendedName>
</protein>
<sequence length="84" mass="9504">MAELLLGNVEESVSDEELSEFLQRYGFPAFDSIERVPAGSGSPIALLRFSDLSPEALNLLRSRIHNMFWKDHTISAQILPERED</sequence>
<evidence type="ECO:0000313" key="1">
    <source>
        <dbReference type="EMBL" id="AUT66436.1"/>
    </source>
</evidence>
<dbReference type="Proteomes" id="UP000243502">
    <property type="component" value="Chromosome 4"/>
</dbReference>
<evidence type="ECO:0000313" key="2">
    <source>
        <dbReference type="Proteomes" id="UP000243502"/>
    </source>
</evidence>